<dbReference type="AlphaFoldDB" id="A0A380G279"/>
<dbReference type="Proteomes" id="UP000254047">
    <property type="component" value="Unassembled WGS sequence"/>
</dbReference>
<evidence type="ECO:0000313" key="1">
    <source>
        <dbReference type="EMBL" id="SUM44597.1"/>
    </source>
</evidence>
<dbReference type="Proteomes" id="UP000297598">
    <property type="component" value="Unassembled WGS sequence"/>
</dbReference>
<keyword evidence="4" id="KW-1185">Reference proteome</keyword>
<dbReference type="RefSeq" id="WP_103297482.1">
    <property type="nucleotide sequence ID" value="NZ_PPQT01000025.1"/>
</dbReference>
<proteinExistence type="predicted"/>
<sequence>MIYRGVKKYPKMLKEVQPTKHKYDADLTWSAHTDTFRPTLDGHGIDFEINAFKYNLNGTMLLNHQTDSTFETQIKETLNTGVLDAGAYFRAAEELQPQIDWLIKTLGKKPSYWSYAYGQRDHDDFVLKNGLISRLSSDKETSYDFSDRLGHPNSSLFNYNVRDNDMSVALNNSEKNLQKAIDNNGWFNDFSHWHWAEFYGDKNQWSQFMERQKSLLNNVNYVSLGASEAVEYMWLRKQFKRGGLYESNNDLVLLSETVNSEKLPYQAIDTTLSVKVDTTGTILEDKDITGPTQIIKIDTNQYIVQVPYKKMSGFSTIRLKATDKLNYVTRELPKIKSAALKGSVLNVETDIPTKLAVFTTDTNAELYTSIVVGRSNTFNTNHSINIGDTSNKDVYIGANSETKQSILQKV</sequence>
<evidence type="ECO:0000313" key="4">
    <source>
        <dbReference type="Proteomes" id="UP000297598"/>
    </source>
</evidence>
<name>A0A380G279_9STAP</name>
<evidence type="ECO:0000313" key="2">
    <source>
        <dbReference type="EMBL" id="TGE18552.1"/>
    </source>
</evidence>
<reference evidence="2 4" key="2">
    <citation type="submission" date="2019-04" db="EMBL/GenBank/DDBJ databases">
        <title>Genomic characterization of Staphylococcus petrasii strains.</title>
        <authorList>
            <person name="Vrbovska V."/>
            <person name="Kovarovic V."/>
            <person name="Maslanova I."/>
            <person name="Indrakova A."/>
            <person name="Petras P."/>
            <person name="Sedo O."/>
            <person name="Svec P."/>
            <person name="Fisarova L."/>
            <person name="Sedlacek I."/>
            <person name="Doskar J."/>
            <person name="Pantucek R."/>
        </authorList>
    </citation>
    <scope>NUCLEOTIDE SEQUENCE [LARGE SCALE GENOMIC DNA]</scope>
    <source>
        <strain evidence="2 4">P5404</strain>
    </source>
</reference>
<reference evidence="1 3" key="1">
    <citation type="submission" date="2018-06" db="EMBL/GenBank/DDBJ databases">
        <authorList>
            <consortium name="Pathogen Informatics"/>
            <person name="Doyle S."/>
        </authorList>
    </citation>
    <scope>NUCLEOTIDE SEQUENCE [LARGE SCALE GENOMIC DNA]</scope>
    <source>
        <strain evidence="1 3">NCTC13830</strain>
    </source>
</reference>
<evidence type="ECO:0000313" key="3">
    <source>
        <dbReference type="Proteomes" id="UP000254047"/>
    </source>
</evidence>
<organism evidence="1 3">
    <name type="scientific">Staphylococcus petrasii</name>
    <dbReference type="NCBI Taxonomy" id="1276936"/>
    <lineage>
        <taxon>Bacteria</taxon>
        <taxon>Bacillati</taxon>
        <taxon>Bacillota</taxon>
        <taxon>Bacilli</taxon>
        <taxon>Bacillales</taxon>
        <taxon>Staphylococcaceae</taxon>
        <taxon>Staphylococcus</taxon>
    </lineage>
</organism>
<dbReference type="EMBL" id="SRLS01000004">
    <property type="protein sequence ID" value="TGE18552.1"/>
    <property type="molecule type" value="Genomic_DNA"/>
</dbReference>
<gene>
    <name evidence="2" type="ORF">BJR09_04070</name>
    <name evidence="1" type="ORF">NCTC13830_02005</name>
</gene>
<dbReference type="EMBL" id="UHDO01000001">
    <property type="protein sequence ID" value="SUM44597.1"/>
    <property type="molecule type" value="Genomic_DNA"/>
</dbReference>
<protein>
    <submittedName>
        <fullName evidence="1">Uncharacterized protein</fullName>
    </submittedName>
</protein>
<accession>A0A380G279</accession>